<dbReference type="GO" id="GO:0008202">
    <property type="term" value="P:steroid metabolic process"/>
    <property type="evidence" value="ECO:0007669"/>
    <property type="project" value="TreeGrafter"/>
</dbReference>
<dbReference type="AlphaFoldDB" id="A0A510PPM3"/>
<accession>A0A510PPM3</accession>
<dbReference type="SUPFAM" id="SSF51735">
    <property type="entry name" value="NAD(P)-binding Rossmann-fold domains"/>
    <property type="match status" value="1"/>
</dbReference>
<dbReference type="PANTHER" id="PTHR43313">
    <property type="entry name" value="SHORT-CHAIN DEHYDROGENASE/REDUCTASE FAMILY 9C"/>
    <property type="match status" value="1"/>
</dbReference>
<dbReference type="InterPro" id="IPR002347">
    <property type="entry name" value="SDR_fam"/>
</dbReference>
<protein>
    <submittedName>
        <fullName evidence="1">DUF1776 domain-containing protein</fullName>
    </submittedName>
</protein>
<evidence type="ECO:0000313" key="2">
    <source>
        <dbReference type="Proteomes" id="UP000321223"/>
    </source>
</evidence>
<dbReference type="RefSeq" id="WP_002736732.1">
    <property type="nucleotide sequence ID" value="NZ_BHVU01000479.1"/>
</dbReference>
<organism evidence="1 2">
    <name type="scientific">Microcystis aeruginosa 11-30S32</name>
    <dbReference type="NCBI Taxonomy" id="2358142"/>
    <lineage>
        <taxon>Bacteria</taxon>
        <taxon>Bacillati</taxon>
        <taxon>Cyanobacteriota</taxon>
        <taxon>Cyanophyceae</taxon>
        <taxon>Oscillatoriophycideae</taxon>
        <taxon>Chroococcales</taxon>
        <taxon>Microcystaceae</taxon>
        <taxon>Microcystis</taxon>
    </lineage>
</organism>
<name>A0A510PPM3_MICAE</name>
<proteinExistence type="predicted"/>
<dbReference type="PRINTS" id="PR00081">
    <property type="entry name" value="GDHRDH"/>
</dbReference>
<sequence length="301" mass="33586">MTSLSSFENSRSQIKGAVFISASSSGVGRVCAKILAEKGFWVFTGLRNLDQARSLQQETGGNTTPILLDVTKEDSIISAATQVAEVLSKKNLKLLGIINNACHEFHGPLELLPIEFARQEMEVSYLGYLSVIKAFLPLLRQSRGRIVNFSSINGLIVFPSVGTGCAAKYAVEAMSDAFRMELAPWGIKVSIIEPGAIATPLWQKTQEAFEELPKYVSMETLQLYYPSWSEALKKSRSETNLFYKIATSPEQVVPSILHALTSRNPKIRYRIGLDAKALALINWLLPNWLFDFMARRVFLYR</sequence>
<evidence type="ECO:0000313" key="1">
    <source>
        <dbReference type="EMBL" id="GCA95818.1"/>
    </source>
</evidence>
<dbReference type="InterPro" id="IPR036291">
    <property type="entry name" value="NAD(P)-bd_dom_sf"/>
</dbReference>
<comment type="caution">
    <text evidence="1">The sequence shown here is derived from an EMBL/GenBank/DDBJ whole genome shotgun (WGS) entry which is preliminary data.</text>
</comment>
<dbReference type="GO" id="GO:0016491">
    <property type="term" value="F:oxidoreductase activity"/>
    <property type="evidence" value="ECO:0007669"/>
    <property type="project" value="TreeGrafter"/>
</dbReference>
<gene>
    <name evidence="1" type="ORF">MAE30S32_44700</name>
</gene>
<dbReference type="Pfam" id="PF00106">
    <property type="entry name" value="adh_short"/>
    <property type="match status" value="1"/>
</dbReference>
<dbReference type="Gene3D" id="3.40.50.720">
    <property type="entry name" value="NAD(P)-binding Rossmann-like Domain"/>
    <property type="match status" value="1"/>
</dbReference>
<dbReference type="EMBL" id="BHVU01000479">
    <property type="protein sequence ID" value="GCA95818.1"/>
    <property type="molecule type" value="Genomic_DNA"/>
</dbReference>
<reference evidence="1 2" key="1">
    <citation type="journal article" date="2019" name="Appl. Environ. Microbiol.">
        <title>Co-occurrence of broad and narrow host-range viruses infecting the toxic bloom-forming cyanobacterium Microcystis aeruginosa.</title>
        <authorList>
            <person name="Morimoto D."/>
            <person name="Tominaga K."/>
            <person name="Nishimura Y."/>
            <person name="Yoshida N."/>
            <person name="Kimura S."/>
            <person name="Sako Y."/>
            <person name="Yoshida T."/>
        </authorList>
    </citation>
    <scope>NUCLEOTIDE SEQUENCE [LARGE SCALE GENOMIC DNA]</scope>
    <source>
        <strain evidence="1 2">11-30S32</strain>
    </source>
</reference>
<dbReference type="PANTHER" id="PTHR43313:SF1">
    <property type="entry name" value="3BETA-HYDROXYSTEROID DEHYDROGENASE DHS-16"/>
    <property type="match status" value="1"/>
</dbReference>
<dbReference type="Proteomes" id="UP000321223">
    <property type="component" value="Unassembled WGS sequence"/>
</dbReference>